<keyword evidence="3" id="KW-0812">Transmembrane</keyword>
<evidence type="ECO:0000256" key="1">
    <source>
        <dbReference type="ARBA" id="ARBA00005771"/>
    </source>
</evidence>
<keyword evidence="6" id="KW-1185">Reference proteome</keyword>
<dbReference type="PANTHER" id="PTHR11783">
    <property type="entry name" value="SULFOTRANSFERASE SULT"/>
    <property type="match status" value="1"/>
</dbReference>
<keyword evidence="3" id="KW-0472">Membrane</keyword>
<dbReference type="InterPro" id="IPR027417">
    <property type="entry name" value="P-loop_NTPase"/>
</dbReference>
<comment type="similarity">
    <text evidence="1">Belongs to the sulfotransferase 1 family.</text>
</comment>
<dbReference type="Proteomes" id="UP001195483">
    <property type="component" value="Unassembled WGS sequence"/>
</dbReference>
<dbReference type="SUPFAM" id="SSF52540">
    <property type="entry name" value="P-loop containing nucleoside triphosphate hydrolases"/>
    <property type="match status" value="1"/>
</dbReference>
<evidence type="ECO:0000259" key="4">
    <source>
        <dbReference type="Pfam" id="PF00685"/>
    </source>
</evidence>
<dbReference type="GO" id="GO:0008146">
    <property type="term" value="F:sulfotransferase activity"/>
    <property type="evidence" value="ECO:0007669"/>
    <property type="project" value="InterPro"/>
</dbReference>
<accession>A0AAE0VYH5</accession>
<dbReference type="FunFam" id="3.40.50.300:FF:000433">
    <property type="entry name" value="Estrogen sulfotransferase"/>
    <property type="match status" value="1"/>
</dbReference>
<dbReference type="AlphaFoldDB" id="A0AAE0VYH5"/>
<organism evidence="5 6">
    <name type="scientific">Potamilus streckersoni</name>
    <dbReference type="NCBI Taxonomy" id="2493646"/>
    <lineage>
        <taxon>Eukaryota</taxon>
        <taxon>Metazoa</taxon>
        <taxon>Spiralia</taxon>
        <taxon>Lophotrochozoa</taxon>
        <taxon>Mollusca</taxon>
        <taxon>Bivalvia</taxon>
        <taxon>Autobranchia</taxon>
        <taxon>Heteroconchia</taxon>
        <taxon>Palaeoheterodonta</taxon>
        <taxon>Unionida</taxon>
        <taxon>Unionoidea</taxon>
        <taxon>Unionidae</taxon>
        <taxon>Ambleminae</taxon>
        <taxon>Lampsilini</taxon>
        <taxon>Potamilus</taxon>
    </lineage>
</organism>
<dbReference type="Gene3D" id="3.40.50.300">
    <property type="entry name" value="P-loop containing nucleotide triphosphate hydrolases"/>
    <property type="match status" value="1"/>
</dbReference>
<evidence type="ECO:0000256" key="2">
    <source>
        <dbReference type="ARBA" id="ARBA00022679"/>
    </source>
</evidence>
<reference evidence="5" key="2">
    <citation type="journal article" date="2021" name="Genome Biol. Evol.">
        <title>Developing a high-quality reference genome for a parasitic bivalve with doubly uniparental inheritance (Bivalvia: Unionida).</title>
        <authorList>
            <person name="Smith C.H."/>
        </authorList>
    </citation>
    <scope>NUCLEOTIDE SEQUENCE</scope>
    <source>
        <strain evidence="5">CHS0354</strain>
        <tissue evidence="5">Mantle</tissue>
    </source>
</reference>
<comment type="caution">
    <text evidence="5">The sequence shown here is derived from an EMBL/GenBank/DDBJ whole genome shotgun (WGS) entry which is preliminary data.</text>
</comment>
<proteinExistence type="inferred from homology"/>
<feature type="domain" description="Sulfotransferase" evidence="4">
    <location>
        <begin position="158"/>
        <end position="403"/>
    </location>
</feature>
<dbReference type="InterPro" id="IPR000863">
    <property type="entry name" value="Sulfotransferase_dom"/>
</dbReference>
<dbReference type="Pfam" id="PF00685">
    <property type="entry name" value="Sulfotransfer_1"/>
    <property type="match status" value="1"/>
</dbReference>
<reference evidence="5" key="1">
    <citation type="journal article" date="2021" name="Genome Biol. Evol.">
        <title>A High-Quality Reference Genome for a Parasitic Bivalve with Doubly Uniparental Inheritance (Bivalvia: Unionida).</title>
        <authorList>
            <person name="Smith C.H."/>
        </authorList>
    </citation>
    <scope>NUCLEOTIDE SEQUENCE</scope>
    <source>
        <strain evidence="5">CHS0354</strain>
    </source>
</reference>
<keyword evidence="2" id="KW-0808">Transferase</keyword>
<gene>
    <name evidence="5" type="ORF">CHS0354_011500</name>
</gene>
<keyword evidence="3" id="KW-1133">Transmembrane helix</keyword>
<dbReference type="EMBL" id="JAEAOA010000708">
    <property type="protein sequence ID" value="KAK3593897.1"/>
    <property type="molecule type" value="Genomic_DNA"/>
</dbReference>
<feature type="transmembrane region" description="Helical" evidence="3">
    <location>
        <begin position="85"/>
        <end position="105"/>
    </location>
</feature>
<reference evidence="5" key="3">
    <citation type="submission" date="2023-05" db="EMBL/GenBank/DDBJ databases">
        <authorList>
            <person name="Smith C.H."/>
        </authorList>
    </citation>
    <scope>NUCLEOTIDE SEQUENCE</scope>
    <source>
        <strain evidence="5">CHS0354</strain>
        <tissue evidence="5">Mantle</tissue>
    </source>
</reference>
<name>A0AAE0VYH5_9BIVA</name>
<evidence type="ECO:0000256" key="3">
    <source>
        <dbReference type="SAM" id="Phobius"/>
    </source>
</evidence>
<protein>
    <recommendedName>
        <fullName evidence="4">Sulfotransferase domain-containing protein</fullName>
    </recommendedName>
</protein>
<evidence type="ECO:0000313" key="6">
    <source>
        <dbReference type="Proteomes" id="UP001195483"/>
    </source>
</evidence>
<evidence type="ECO:0000313" key="5">
    <source>
        <dbReference type="EMBL" id="KAK3593897.1"/>
    </source>
</evidence>
<sequence>MEIMLHNLTVTRSRFSSALYFKKCSQINFTKFYSKTVRLHPKFCSRQKLKPTLGLQHGLRIDFVKIPIRWNSGGSGNTESRRQKLLLATYVSFGIGGILILAITGREINKARLRFHGIVEVDDSAWKRVKLYKYKDVSIPGHVVKILDNIENFQVREDDIWVVSYPRSGTTWTQEIVYLIKSGLNFEAANSQIIDDRFPFLEFMYPGIQNVGSMSSPRLIKTHLPLGLLPKEIHEKKPKIIYVCRNPKDIVVSYYYFTRMMKPVTRFKGSFDDFFRLFMQDKVPYSPWWKHVLEFWQKKDEENVLFLKYEDLKKDLEGSIRQIADFLDKPLSNLDVKKIAYHCQFENMKKNDSTNFSWGTKLGILDLTESQFMRKGEVGDWRSHFNQDNNEQINKMISFRFHNSGLRFDYDIKDPVLDSSPSDVRTVV</sequence>